<evidence type="ECO:0000256" key="8">
    <source>
        <dbReference type="SAM" id="Phobius"/>
    </source>
</evidence>
<dbReference type="PANTHER" id="PTHR43528">
    <property type="entry name" value="ALPHA-KETOGLUTARATE PERMEASE"/>
    <property type="match status" value="1"/>
</dbReference>
<feature type="transmembrane region" description="Helical" evidence="8">
    <location>
        <begin position="369"/>
        <end position="387"/>
    </location>
</feature>
<keyword evidence="11" id="KW-1185">Reference proteome</keyword>
<feature type="transmembrane region" description="Helical" evidence="8">
    <location>
        <begin position="142"/>
        <end position="167"/>
    </location>
</feature>
<feature type="transmembrane region" description="Helical" evidence="8">
    <location>
        <begin position="38"/>
        <end position="56"/>
    </location>
</feature>
<evidence type="ECO:0000256" key="5">
    <source>
        <dbReference type="ARBA" id="ARBA00022847"/>
    </source>
</evidence>
<accession>A0ABS4PDG1</accession>
<evidence type="ECO:0000313" key="10">
    <source>
        <dbReference type="EMBL" id="MBP2170669.1"/>
    </source>
</evidence>
<reference evidence="11" key="1">
    <citation type="submission" date="2023-07" db="EMBL/GenBank/DDBJ databases">
        <title>Genome mining of underrepresented organisms for secondary metabolites.</title>
        <authorList>
            <person name="D'Agostino P.M."/>
        </authorList>
    </citation>
    <scope>NUCLEOTIDE SEQUENCE [LARGE SCALE GENOMIC DNA]</scope>
    <source>
        <strain evidence="11">WS4403</strain>
    </source>
</reference>
<keyword evidence="5" id="KW-0769">Symport</keyword>
<comment type="caution">
    <text evidence="10">The sequence shown here is derived from an EMBL/GenBank/DDBJ whole genome shotgun (WGS) entry which is preliminary data.</text>
</comment>
<protein>
    <submittedName>
        <fullName evidence="10">MHS family proline/betaine transporter-like MFS transporter</fullName>
    </submittedName>
</protein>
<evidence type="ECO:0000256" key="3">
    <source>
        <dbReference type="ARBA" id="ARBA00022475"/>
    </source>
</evidence>
<dbReference type="InterPro" id="IPR020846">
    <property type="entry name" value="MFS_dom"/>
</dbReference>
<feature type="transmembrane region" description="Helical" evidence="8">
    <location>
        <begin position="254"/>
        <end position="274"/>
    </location>
</feature>
<evidence type="ECO:0000259" key="9">
    <source>
        <dbReference type="PROSITE" id="PS50850"/>
    </source>
</evidence>
<dbReference type="PANTHER" id="PTHR43528:SF1">
    <property type="entry name" value="ALPHA-KETOGLUTARATE PERMEASE"/>
    <property type="match status" value="1"/>
</dbReference>
<gene>
    <name evidence="10" type="ORF">J2125_003861</name>
</gene>
<dbReference type="EMBL" id="JAGGMQ010000001">
    <property type="protein sequence ID" value="MBP2170669.1"/>
    <property type="molecule type" value="Genomic_DNA"/>
</dbReference>
<feature type="transmembrane region" description="Helical" evidence="8">
    <location>
        <begin position="217"/>
        <end position="234"/>
    </location>
</feature>
<dbReference type="InterPro" id="IPR051084">
    <property type="entry name" value="H+-coupled_symporters"/>
</dbReference>
<feature type="transmembrane region" description="Helical" evidence="8">
    <location>
        <begin position="283"/>
        <end position="302"/>
    </location>
</feature>
<dbReference type="RefSeq" id="WP_040462185.1">
    <property type="nucleotide sequence ID" value="NZ_JAGGMQ010000001.1"/>
</dbReference>
<feature type="transmembrane region" description="Helical" evidence="8">
    <location>
        <begin position="76"/>
        <end position="98"/>
    </location>
</feature>
<evidence type="ECO:0000256" key="6">
    <source>
        <dbReference type="ARBA" id="ARBA00022989"/>
    </source>
</evidence>
<feature type="transmembrane region" description="Helical" evidence="8">
    <location>
        <begin position="7"/>
        <end position="26"/>
    </location>
</feature>
<comment type="subcellular location">
    <subcellularLocation>
        <location evidence="1">Cell membrane</location>
        <topology evidence="1">Multi-pass membrane protein</topology>
    </subcellularLocation>
</comment>
<dbReference type="PROSITE" id="PS50850">
    <property type="entry name" value="MFS"/>
    <property type="match status" value="1"/>
</dbReference>
<dbReference type="InterPro" id="IPR036259">
    <property type="entry name" value="MFS_trans_sf"/>
</dbReference>
<feature type="transmembrane region" description="Helical" evidence="8">
    <location>
        <begin position="308"/>
        <end position="333"/>
    </location>
</feature>
<dbReference type="InterPro" id="IPR011701">
    <property type="entry name" value="MFS"/>
</dbReference>
<keyword evidence="3" id="KW-1003">Cell membrane</keyword>
<keyword evidence="7 8" id="KW-0472">Membrane</keyword>
<keyword evidence="6 8" id="KW-1133">Transmembrane helix</keyword>
<sequence>MRWRQRIGVVAGNAMEFYDIAVYAAISGWLSLLFEQQGVGHGAAIVWGIFALRFLIRPLGGIVIARYAEKRGRKAALIFTSTLTGVATFAMAFLPVSLLGHTVIAAFLLLQMLQAFSFGGEYPTVINYLLRDAKSNQFGRISAMIVASSMVGVVASVSIVLVLSAILSDEQMLDYGWRIPLVIGGLNIVLSFWFRARLPFQAPEARAEQKNRLLNKHTLLIFLIAIPGAVVFYIQNMASTLMGNALLIGEIKAFYPIFNSLLLMMMVIAVGIWVDKFSSPLKIFNRGALLLLMLAPPLYWLMDSLSLLVIALAALSLSFITALILANMAAVLWQQAGGQDLALSLGYNLALSIFGGLTPVIVNTIIPSGFLYAGLYVAASVLPLFLVNKFQAEKTKTGRTLIAGK</sequence>
<evidence type="ECO:0000256" key="1">
    <source>
        <dbReference type="ARBA" id="ARBA00004651"/>
    </source>
</evidence>
<evidence type="ECO:0000313" key="11">
    <source>
        <dbReference type="Proteomes" id="UP001195624"/>
    </source>
</evidence>
<evidence type="ECO:0000256" key="2">
    <source>
        <dbReference type="ARBA" id="ARBA00022448"/>
    </source>
</evidence>
<keyword evidence="2" id="KW-0813">Transport</keyword>
<proteinExistence type="predicted"/>
<dbReference type="SUPFAM" id="SSF103473">
    <property type="entry name" value="MFS general substrate transporter"/>
    <property type="match status" value="1"/>
</dbReference>
<evidence type="ECO:0000256" key="7">
    <source>
        <dbReference type="ARBA" id="ARBA00023136"/>
    </source>
</evidence>
<name>A0ABS4PDG1_9GAMM</name>
<feature type="domain" description="Major facilitator superfamily (MFS) profile" evidence="9">
    <location>
        <begin position="5"/>
        <end position="391"/>
    </location>
</feature>
<keyword evidence="4 8" id="KW-0812">Transmembrane</keyword>
<organism evidence="10 11">
    <name type="scientific">Winslowiella toletana</name>
    <dbReference type="NCBI Taxonomy" id="92490"/>
    <lineage>
        <taxon>Bacteria</taxon>
        <taxon>Pseudomonadati</taxon>
        <taxon>Pseudomonadota</taxon>
        <taxon>Gammaproteobacteria</taxon>
        <taxon>Enterobacterales</taxon>
        <taxon>Erwiniaceae</taxon>
        <taxon>Winslowiella</taxon>
    </lineage>
</organism>
<dbReference type="Gene3D" id="1.20.1250.20">
    <property type="entry name" value="MFS general substrate transporter like domains"/>
    <property type="match status" value="1"/>
</dbReference>
<evidence type="ECO:0000256" key="4">
    <source>
        <dbReference type="ARBA" id="ARBA00022692"/>
    </source>
</evidence>
<dbReference type="Pfam" id="PF07690">
    <property type="entry name" value="MFS_1"/>
    <property type="match status" value="1"/>
</dbReference>
<feature type="transmembrane region" description="Helical" evidence="8">
    <location>
        <begin position="179"/>
        <end position="196"/>
    </location>
</feature>
<feature type="transmembrane region" description="Helical" evidence="8">
    <location>
        <begin position="104"/>
        <end position="130"/>
    </location>
</feature>
<feature type="transmembrane region" description="Helical" evidence="8">
    <location>
        <begin position="345"/>
        <end position="363"/>
    </location>
</feature>
<dbReference type="Proteomes" id="UP001195624">
    <property type="component" value="Unassembled WGS sequence"/>
</dbReference>